<dbReference type="Pfam" id="PF13637">
    <property type="entry name" value="Ank_4"/>
    <property type="match status" value="1"/>
</dbReference>
<dbReference type="AlphaFoldDB" id="A0A9P6ESR2"/>
<protein>
    <submittedName>
        <fullName evidence="1">Uncharacterized protein</fullName>
    </submittedName>
</protein>
<name>A0A9P6ESR2_9AGAR</name>
<reference evidence="1" key="1">
    <citation type="submission" date="2020-11" db="EMBL/GenBank/DDBJ databases">
        <authorList>
            <consortium name="DOE Joint Genome Institute"/>
            <person name="Ahrendt S."/>
            <person name="Riley R."/>
            <person name="Andreopoulos W."/>
            <person name="Labutti K."/>
            <person name="Pangilinan J."/>
            <person name="Ruiz-Duenas F.J."/>
            <person name="Barrasa J.M."/>
            <person name="Sanchez-Garcia M."/>
            <person name="Camarero S."/>
            <person name="Miyauchi S."/>
            <person name="Serrano A."/>
            <person name="Linde D."/>
            <person name="Babiker R."/>
            <person name="Drula E."/>
            <person name="Ayuso-Fernandez I."/>
            <person name="Pacheco R."/>
            <person name="Padilla G."/>
            <person name="Ferreira P."/>
            <person name="Barriuso J."/>
            <person name="Kellner H."/>
            <person name="Castanera R."/>
            <person name="Alfaro M."/>
            <person name="Ramirez L."/>
            <person name="Pisabarro A.G."/>
            <person name="Kuo A."/>
            <person name="Tritt A."/>
            <person name="Lipzen A."/>
            <person name="He G."/>
            <person name="Yan M."/>
            <person name="Ng V."/>
            <person name="Cullen D."/>
            <person name="Martin F."/>
            <person name="Rosso M.-N."/>
            <person name="Henrissat B."/>
            <person name="Hibbett D."/>
            <person name="Martinez A.T."/>
            <person name="Grigoriev I.V."/>
        </authorList>
    </citation>
    <scope>NUCLEOTIDE SEQUENCE</scope>
    <source>
        <strain evidence="1">CBS 506.95</strain>
    </source>
</reference>
<dbReference type="Proteomes" id="UP000807306">
    <property type="component" value="Unassembled WGS sequence"/>
</dbReference>
<accession>A0A9P6ESR2</accession>
<organism evidence="1 2">
    <name type="scientific">Crepidotus variabilis</name>
    <dbReference type="NCBI Taxonomy" id="179855"/>
    <lineage>
        <taxon>Eukaryota</taxon>
        <taxon>Fungi</taxon>
        <taxon>Dikarya</taxon>
        <taxon>Basidiomycota</taxon>
        <taxon>Agaricomycotina</taxon>
        <taxon>Agaricomycetes</taxon>
        <taxon>Agaricomycetidae</taxon>
        <taxon>Agaricales</taxon>
        <taxon>Agaricineae</taxon>
        <taxon>Crepidotaceae</taxon>
        <taxon>Crepidotus</taxon>
    </lineage>
</organism>
<evidence type="ECO:0000313" key="2">
    <source>
        <dbReference type="Proteomes" id="UP000807306"/>
    </source>
</evidence>
<evidence type="ECO:0000313" key="1">
    <source>
        <dbReference type="EMBL" id="KAF9534177.1"/>
    </source>
</evidence>
<gene>
    <name evidence="1" type="ORF">CPB83DRAFT_320860</name>
</gene>
<dbReference type="Gene3D" id="1.25.40.20">
    <property type="entry name" value="Ankyrin repeat-containing domain"/>
    <property type="match status" value="1"/>
</dbReference>
<dbReference type="InterPro" id="IPR002110">
    <property type="entry name" value="Ankyrin_rpt"/>
</dbReference>
<comment type="caution">
    <text evidence="1">The sequence shown here is derived from an EMBL/GenBank/DDBJ whole genome shotgun (WGS) entry which is preliminary data.</text>
</comment>
<dbReference type="OrthoDB" id="10057496at2759"/>
<sequence>MQNTNLGPLGADATESLEWRNHQRDASEELHDAELHILEPVLSDDEEEFVYPSEPSSVGVASAPAPTRVSEPSPAQLESLFAAASSGDLPLLKRLFKKAVENGEVEAFALANYASTRTGFTALHAAASRGYYDIAVWRMFSSLLYMQRLTIVCSDRGMWGYA</sequence>
<dbReference type="InterPro" id="IPR036770">
    <property type="entry name" value="Ankyrin_rpt-contain_sf"/>
</dbReference>
<dbReference type="EMBL" id="MU157826">
    <property type="protein sequence ID" value="KAF9534177.1"/>
    <property type="molecule type" value="Genomic_DNA"/>
</dbReference>
<proteinExistence type="predicted"/>
<keyword evidence="2" id="KW-1185">Reference proteome</keyword>